<dbReference type="EMBL" id="LABX01000034">
    <property type="protein sequence ID" value="KMO39216.1"/>
    <property type="molecule type" value="Genomic_DNA"/>
</dbReference>
<dbReference type="SUPFAM" id="SSF46689">
    <property type="entry name" value="Homeodomain-like"/>
    <property type="match status" value="1"/>
</dbReference>
<organism evidence="2 3">
    <name type="scientific">Methylobacterium aquaticum</name>
    <dbReference type="NCBI Taxonomy" id="270351"/>
    <lineage>
        <taxon>Bacteria</taxon>
        <taxon>Pseudomonadati</taxon>
        <taxon>Pseudomonadota</taxon>
        <taxon>Alphaproteobacteria</taxon>
        <taxon>Hyphomicrobiales</taxon>
        <taxon>Methylobacteriaceae</taxon>
        <taxon>Methylobacterium</taxon>
    </lineage>
</organism>
<name>A0A0J6VJB6_9HYPH</name>
<reference evidence="2 3" key="1">
    <citation type="submission" date="2015-03" db="EMBL/GenBank/DDBJ databases">
        <title>Genome sequencing of Methylobacterium aquaticum DSM16371 type strain.</title>
        <authorList>
            <person name="Chaudhry V."/>
            <person name="Patil P.B."/>
        </authorList>
    </citation>
    <scope>NUCLEOTIDE SEQUENCE [LARGE SCALE GENOMIC DNA]</scope>
    <source>
        <strain evidence="2 3">DSM 16371</strain>
    </source>
</reference>
<protein>
    <submittedName>
        <fullName evidence="2">Transposase</fullName>
    </submittedName>
</protein>
<sequence>MAAVVADASCHRAAARFGVSVSSASRCSERFRDGGQLASKPMGDDHASKRLEPHAGRILTFYSQEPRLFLHAVRDRLAEQGNQTSASDLSRFFVRQGVSWK</sequence>
<accession>A0A0J6VJB6</accession>
<dbReference type="Proteomes" id="UP000035929">
    <property type="component" value="Unassembled WGS sequence"/>
</dbReference>
<gene>
    <name evidence="2" type="ORF">VP06_04870</name>
</gene>
<evidence type="ECO:0000256" key="1">
    <source>
        <dbReference type="SAM" id="MobiDB-lite"/>
    </source>
</evidence>
<proteinExistence type="predicted"/>
<dbReference type="PATRIC" id="fig|270351.6.peg.5037"/>
<evidence type="ECO:0000313" key="3">
    <source>
        <dbReference type="Proteomes" id="UP000035929"/>
    </source>
</evidence>
<dbReference type="InterPro" id="IPR009057">
    <property type="entry name" value="Homeodomain-like_sf"/>
</dbReference>
<feature type="region of interest" description="Disordered" evidence="1">
    <location>
        <begin position="20"/>
        <end position="50"/>
    </location>
</feature>
<evidence type="ECO:0000313" key="2">
    <source>
        <dbReference type="EMBL" id="KMO39216.1"/>
    </source>
</evidence>
<dbReference type="AlphaFoldDB" id="A0A0J6VJB6"/>
<comment type="caution">
    <text evidence="2">The sequence shown here is derived from an EMBL/GenBank/DDBJ whole genome shotgun (WGS) entry which is preliminary data.</text>
</comment>